<feature type="signal peptide" evidence="9">
    <location>
        <begin position="1"/>
        <end position="27"/>
    </location>
</feature>
<protein>
    <recommendedName>
        <fullName evidence="4">mannan endo-1,4-beta-mannosidase</fullName>
        <ecNumber evidence="4">3.2.1.78</ecNumber>
    </recommendedName>
</protein>
<dbReference type="Pfam" id="PF26410">
    <property type="entry name" value="GH5_mannosidase"/>
    <property type="match status" value="1"/>
</dbReference>
<evidence type="ECO:0000259" key="10">
    <source>
        <dbReference type="Pfam" id="PF26410"/>
    </source>
</evidence>
<comment type="catalytic activity">
    <reaction evidence="1">
        <text>Random hydrolysis of (1-&gt;4)-beta-D-mannosidic linkages in mannans, galactomannans and glucomannans.</text>
        <dbReference type="EC" id="3.2.1.78"/>
    </reaction>
</comment>
<evidence type="ECO:0000256" key="5">
    <source>
        <dbReference type="ARBA" id="ARBA00022525"/>
    </source>
</evidence>
<evidence type="ECO:0000256" key="1">
    <source>
        <dbReference type="ARBA" id="ARBA00001678"/>
    </source>
</evidence>
<comment type="similarity">
    <text evidence="3">Belongs to the glycosyl hydrolase 5 (cellulase A) family.</text>
</comment>
<dbReference type="InterPro" id="IPR017853">
    <property type="entry name" value="GH"/>
</dbReference>
<evidence type="ECO:0000256" key="9">
    <source>
        <dbReference type="SAM" id="SignalP"/>
    </source>
</evidence>
<keyword evidence="8" id="KW-0326">Glycosidase</keyword>
<organism evidence="11 12">
    <name type="scientific">Urochloa decumbens</name>
    <dbReference type="NCBI Taxonomy" id="240449"/>
    <lineage>
        <taxon>Eukaryota</taxon>
        <taxon>Viridiplantae</taxon>
        <taxon>Streptophyta</taxon>
        <taxon>Embryophyta</taxon>
        <taxon>Tracheophyta</taxon>
        <taxon>Spermatophyta</taxon>
        <taxon>Magnoliopsida</taxon>
        <taxon>Liliopsida</taxon>
        <taxon>Poales</taxon>
        <taxon>Poaceae</taxon>
        <taxon>PACMAD clade</taxon>
        <taxon>Panicoideae</taxon>
        <taxon>Panicodae</taxon>
        <taxon>Paniceae</taxon>
        <taxon>Melinidinae</taxon>
        <taxon>Urochloa</taxon>
    </lineage>
</organism>
<dbReference type="Proteomes" id="UP001497457">
    <property type="component" value="Chromosome 1b"/>
</dbReference>
<comment type="subcellular location">
    <subcellularLocation>
        <location evidence="2">Secreted</location>
    </subcellularLocation>
</comment>
<proteinExistence type="inferred from homology"/>
<evidence type="ECO:0000256" key="8">
    <source>
        <dbReference type="ARBA" id="ARBA00023295"/>
    </source>
</evidence>
<gene>
    <name evidence="11" type="ORF">URODEC1_LOCUS586</name>
</gene>
<dbReference type="InterPro" id="IPR045053">
    <property type="entry name" value="MAN-like"/>
</dbReference>
<dbReference type="EC" id="3.2.1.78" evidence="4"/>
<evidence type="ECO:0000313" key="12">
    <source>
        <dbReference type="Proteomes" id="UP001497457"/>
    </source>
</evidence>
<keyword evidence="5" id="KW-0964">Secreted</keyword>
<dbReference type="GO" id="GO:0016985">
    <property type="term" value="F:mannan endo-1,4-beta-mannosidase activity"/>
    <property type="evidence" value="ECO:0007669"/>
    <property type="project" value="UniProtKB-EC"/>
</dbReference>
<dbReference type="AlphaFoldDB" id="A0ABC8V7Z9"/>
<evidence type="ECO:0000256" key="6">
    <source>
        <dbReference type="ARBA" id="ARBA00022729"/>
    </source>
</evidence>
<evidence type="ECO:0000313" key="11">
    <source>
        <dbReference type="EMBL" id="CAL4885523.1"/>
    </source>
</evidence>
<dbReference type="Gene3D" id="3.20.20.80">
    <property type="entry name" value="Glycosidases"/>
    <property type="match status" value="1"/>
</dbReference>
<dbReference type="PANTHER" id="PTHR31451:SF39">
    <property type="entry name" value="MANNAN ENDO-1,4-BETA-MANNOSIDASE 1"/>
    <property type="match status" value="1"/>
</dbReference>
<dbReference type="InterPro" id="IPR001547">
    <property type="entry name" value="Glyco_hydro_5"/>
</dbReference>
<evidence type="ECO:0000256" key="2">
    <source>
        <dbReference type="ARBA" id="ARBA00004613"/>
    </source>
</evidence>
<dbReference type="PANTHER" id="PTHR31451">
    <property type="match status" value="1"/>
</dbReference>
<feature type="domain" description="Glycoside hydrolase family 5" evidence="10">
    <location>
        <begin position="78"/>
        <end position="359"/>
    </location>
</feature>
<dbReference type="FunFam" id="3.20.20.80:FF:000313">
    <property type="entry name" value="Uncharacterized protein"/>
    <property type="match status" value="1"/>
</dbReference>
<keyword evidence="6 9" id="KW-0732">Signal</keyword>
<evidence type="ECO:0000256" key="3">
    <source>
        <dbReference type="ARBA" id="ARBA00005641"/>
    </source>
</evidence>
<dbReference type="SUPFAM" id="SSF51445">
    <property type="entry name" value="(Trans)glycosidases"/>
    <property type="match status" value="1"/>
</dbReference>
<accession>A0ABC8V7Z9</accession>
<dbReference type="GO" id="GO:0005576">
    <property type="term" value="C:extracellular region"/>
    <property type="evidence" value="ECO:0007669"/>
    <property type="project" value="UniProtKB-SubCell"/>
</dbReference>
<dbReference type="EMBL" id="OZ075111">
    <property type="protein sequence ID" value="CAL4885523.1"/>
    <property type="molecule type" value="Genomic_DNA"/>
</dbReference>
<evidence type="ECO:0000256" key="4">
    <source>
        <dbReference type="ARBA" id="ARBA00012706"/>
    </source>
</evidence>
<keyword evidence="12" id="KW-1185">Reference proteome</keyword>
<sequence>MASERVILSSLAVLALAAAAFVQTGRGAGETTVEAAGGHCGAAFVRANGTRFTLGGRPFYSNGFNAYWLMYMASDPAADRSKAAAALEEAVSPGVYNEEVFRGLDYVIAEAKKRGVHLILSLVNNWEGYGGKKQYVQWARDQGHSLNSDDDFFTNSVTKGFYKNHVKAVLTRVNKLTGVAYKDDPTIFAWELMNEPRCQSDLSGKTLQAWITEMAGYAKSLDPNHMLEIGLEGFYGESTPDRQRQFNPRAYAVGTDFISNNLIPGIDFATIHSYPDQWLPAASNDEQVEFMRRWMASHAGDAAAALRKPLLVAEFGWSARSSGVRAVAPVRDAYFGMVYDAIYASARAGGPLAGGLFWQVMEAGMESWTDGYDVVLGRSPSTAAVVAREYARITSLNQVS</sequence>
<evidence type="ECO:0000256" key="7">
    <source>
        <dbReference type="ARBA" id="ARBA00022801"/>
    </source>
</evidence>
<feature type="chain" id="PRO_5044857056" description="mannan endo-1,4-beta-mannosidase" evidence="9">
    <location>
        <begin position="28"/>
        <end position="400"/>
    </location>
</feature>
<name>A0ABC8V7Z9_9POAL</name>
<reference evidence="11" key="1">
    <citation type="submission" date="2024-10" db="EMBL/GenBank/DDBJ databases">
        <authorList>
            <person name="Ryan C."/>
        </authorList>
    </citation>
    <scope>NUCLEOTIDE SEQUENCE [LARGE SCALE GENOMIC DNA]</scope>
</reference>
<keyword evidence="7" id="KW-0378">Hydrolase</keyword>